<accession>A0A1G1VTC9</accession>
<dbReference type="Proteomes" id="UP000179233">
    <property type="component" value="Unassembled WGS sequence"/>
</dbReference>
<proteinExistence type="predicted"/>
<dbReference type="Pfam" id="PF13692">
    <property type="entry name" value="Glyco_trans_1_4"/>
    <property type="match status" value="1"/>
</dbReference>
<protein>
    <recommendedName>
        <fullName evidence="3">Glycosyl transferase family 1 domain-containing protein</fullName>
    </recommendedName>
</protein>
<comment type="caution">
    <text evidence="1">The sequence shown here is derived from an EMBL/GenBank/DDBJ whole genome shotgun (WGS) entry which is preliminary data.</text>
</comment>
<name>A0A1G1VTC9_9BACT</name>
<dbReference type="PANTHER" id="PTHR12526">
    <property type="entry name" value="GLYCOSYLTRANSFERASE"/>
    <property type="match status" value="1"/>
</dbReference>
<evidence type="ECO:0000313" key="1">
    <source>
        <dbReference type="EMBL" id="OGY18658.1"/>
    </source>
</evidence>
<evidence type="ECO:0000313" key="2">
    <source>
        <dbReference type="Proteomes" id="UP000179233"/>
    </source>
</evidence>
<dbReference type="SUPFAM" id="SSF53756">
    <property type="entry name" value="UDP-Glycosyltransferase/glycogen phosphorylase"/>
    <property type="match status" value="1"/>
</dbReference>
<reference evidence="1 2" key="1">
    <citation type="journal article" date="2016" name="Nat. Commun.">
        <title>Thousands of microbial genomes shed light on interconnected biogeochemical processes in an aquifer system.</title>
        <authorList>
            <person name="Anantharaman K."/>
            <person name="Brown C.T."/>
            <person name="Hug L.A."/>
            <person name="Sharon I."/>
            <person name="Castelle C.J."/>
            <person name="Probst A.J."/>
            <person name="Thomas B.C."/>
            <person name="Singh A."/>
            <person name="Wilkins M.J."/>
            <person name="Karaoz U."/>
            <person name="Brodie E.L."/>
            <person name="Williams K.H."/>
            <person name="Hubbard S.S."/>
            <person name="Banfield J.F."/>
        </authorList>
    </citation>
    <scope>NUCLEOTIDE SEQUENCE [LARGE SCALE GENOMIC DNA]</scope>
</reference>
<dbReference type="Gene3D" id="3.40.50.2000">
    <property type="entry name" value="Glycogen Phosphorylase B"/>
    <property type="match status" value="2"/>
</dbReference>
<dbReference type="AlphaFoldDB" id="A0A1G1VTC9"/>
<gene>
    <name evidence="1" type="ORF">A2786_04125</name>
</gene>
<dbReference type="EMBL" id="MHCJ01000003">
    <property type="protein sequence ID" value="OGY18658.1"/>
    <property type="molecule type" value="Genomic_DNA"/>
</dbReference>
<evidence type="ECO:0008006" key="3">
    <source>
        <dbReference type="Google" id="ProtNLM"/>
    </source>
</evidence>
<sequence length="461" mass="52067">MKARGKNMKNLIKEFNTKDALIVISSYPQKQGEPALLNAVACYTGNLLHAYRDRKIIVLCEITSEAEMYRRGNLLIARCYRRGSPLLYLDLIRALLRFNKPRQILLQFEFNMLGQTPVTTLLPIFLAAVKLSGRRLSVVLHQVVEDLGTIGGHLGLTGMSLKRTILNRGLKSFYIATGMLSDRIVVHEQTLKNRLAHMVNAEKIDVISHGLSLDNSEEVRPLRRGRTSRQKLGLRKDEFVLLLFGYITWYKGVDWLIQKVGKLAQDQPKLKLLIAGGPSATLRDKPHYQAFLRKVERLSKRYRRSVRVTGFIPENQVRSYFAAADLVVLPYRSLISASGPLSFALRFAKPILLSKALAESLENPDVRTALEQCRMQPEDLMFSLSGNDFAKKIESLVAKRGRLNRLSRASIALRELRSWETIVGLYEATLAKEPKASILVRLVQSLARPTTDKSETLATES</sequence>
<organism evidence="1 2">
    <name type="scientific">Candidatus Chisholmbacteria bacterium RIFCSPHIGHO2_01_FULL_52_32</name>
    <dbReference type="NCBI Taxonomy" id="1797591"/>
    <lineage>
        <taxon>Bacteria</taxon>
        <taxon>Candidatus Chisholmiibacteriota</taxon>
    </lineage>
</organism>